<feature type="region of interest" description="Disordered" evidence="1">
    <location>
        <begin position="1"/>
        <end position="28"/>
    </location>
</feature>
<evidence type="ECO:0000313" key="2">
    <source>
        <dbReference type="EMBL" id="VDN26347.1"/>
    </source>
</evidence>
<dbReference type="EMBL" id="UYRU01075856">
    <property type="protein sequence ID" value="VDN26347.1"/>
    <property type="molecule type" value="Genomic_DNA"/>
</dbReference>
<reference evidence="2 3" key="1">
    <citation type="submission" date="2018-11" db="EMBL/GenBank/DDBJ databases">
        <authorList>
            <consortium name="Pathogen Informatics"/>
        </authorList>
    </citation>
    <scope>NUCLEOTIDE SEQUENCE [LARGE SCALE GENOMIC DNA]</scope>
</reference>
<evidence type="ECO:0000313" key="3">
    <source>
        <dbReference type="Proteomes" id="UP000281553"/>
    </source>
</evidence>
<evidence type="ECO:0000256" key="1">
    <source>
        <dbReference type="SAM" id="MobiDB-lite"/>
    </source>
</evidence>
<keyword evidence="3" id="KW-1185">Reference proteome</keyword>
<gene>
    <name evidence="2" type="ORF">DILT_LOCUS14791</name>
</gene>
<sequence>MHVTETKSKSEMGAGDPSEACRLSTRRPKPGFSGHLWQIARAISTRFPSLDSLPPPSNQLNGKLPPPISFGGACICRHFMPEVS</sequence>
<protein>
    <submittedName>
        <fullName evidence="2">Uncharacterized protein</fullName>
    </submittedName>
</protein>
<proteinExistence type="predicted"/>
<feature type="compositionally biased region" description="Basic and acidic residues" evidence="1">
    <location>
        <begin position="1"/>
        <end position="10"/>
    </location>
</feature>
<dbReference type="OrthoDB" id="295029at2759"/>
<name>A0A3P7MTQ3_DIBLA</name>
<organism evidence="2 3">
    <name type="scientific">Dibothriocephalus latus</name>
    <name type="common">Fish tapeworm</name>
    <name type="synonym">Diphyllobothrium latum</name>
    <dbReference type="NCBI Taxonomy" id="60516"/>
    <lineage>
        <taxon>Eukaryota</taxon>
        <taxon>Metazoa</taxon>
        <taxon>Spiralia</taxon>
        <taxon>Lophotrochozoa</taxon>
        <taxon>Platyhelminthes</taxon>
        <taxon>Cestoda</taxon>
        <taxon>Eucestoda</taxon>
        <taxon>Diphyllobothriidea</taxon>
        <taxon>Diphyllobothriidae</taxon>
        <taxon>Dibothriocephalus</taxon>
    </lineage>
</organism>
<dbReference type="AlphaFoldDB" id="A0A3P7MTQ3"/>
<accession>A0A3P7MTQ3</accession>
<dbReference type="Proteomes" id="UP000281553">
    <property type="component" value="Unassembled WGS sequence"/>
</dbReference>